<feature type="transmembrane region" description="Helical" evidence="2">
    <location>
        <begin position="66"/>
        <end position="86"/>
    </location>
</feature>
<evidence type="ECO:0000313" key="3">
    <source>
        <dbReference type="EMBL" id="KKF39165.1"/>
    </source>
</evidence>
<protein>
    <submittedName>
        <fullName evidence="3">Uncharacterized protein</fullName>
    </submittedName>
</protein>
<evidence type="ECO:0000256" key="2">
    <source>
        <dbReference type="SAM" id="Phobius"/>
    </source>
</evidence>
<proteinExistence type="predicted"/>
<gene>
    <name evidence="3" type="ORF">FK85_30710</name>
</gene>
<keyword evidence="4" id="KW-1185">Reference proteome</keyword>
<accession>A0A0F8AXB2</accession>
<name>A0A0F8AXB2_9EURY</name>
<keyword evidence="2" id="KW-0812">Transmembrane</keyword>
<organism evidence="3 4">
    <name type="scientific">Halorubrum saccharovorum</name>
    <dbReference type="NCBI Taxonomy" id="2248"/>
    <lineage>
        <taxon>Archaea</taxon>
        <taxon>Methanobacteriati</taxon>
        <taxon>Methanobacteriota</taxon>
        <taxon>Stenosarchaea group</taxon>
        <taxon>Halobacteria</taxon>
        <taxon>Halobacteriales</taxon>
        <taxon>Haloferacaceae</taxon>
        <taxon>Halorubrum</taxon>
    </lineage>
</organism>
<feature type="compositionally biased region" description="Low complexity" evidence="1">
    <location>
        <begin position="13"/>
        <end position="23"/>
    </location>
</feature>
<reference evidence="3 4" key="1">
    <citation type="journal article" date="2015" name="Genome Announc.">
        <title>Draft genome sequence of a Halorubrum H3 strain isolated from the burlinskoye salt lake (Altai Krai, Russia).</title>
        <authorList>
            <person name="Rozanov A.S."/>
            <person name="Bryanskaya A.V."/>
            <person name="Malup T.K."/>
            <person name="Kotenko A.V."/>
            <person name="Peltek S.E."/>
        </authorList>
    </citation>
    <scope>NUCLEOTIDE SEQUENCE [LARGE SCALE GENOMIC DNA]</scope>
    <source>
        <strain evidence="3 4">H3</strain>
    </source>
</reference>
<comment type="caution">
    <text evidence="3">The sequence shown here is derived from an EMBL/GenBank/DDBJ whole genome shotgun (WGS) entry which is preliminary data.</text>
</comment>
<evidence type="ECO:0000313" key="4">
    <source>
        <dbReference type="Proteomes" id="UP000053331"/>
    </source>
</evidence>
<evidence type="ECO:0000256" key="1">
    <source>
        <dbReference type="SAM" id="MobiDB-lite"/>
    </source>
</evidence>
<keyword evidence="2" id="KW-1133">Transmembrane helix</keyword>
<feature type="transmembrane region" description="Helical" evidence="2">
    <location>
        <begin position="33"/>
        <end position="54"/>
    </location>
</feature>
<sequence>MASTGGTDGGPTGSDESGSPGARTRVRRVAGALALLAVPVLLAAVPLVPVTALLGPAALDVVGPGAIGGFIGAVVVGLGGSALLGADLVDRRIARLPEAELDDAPRTSSATASATLAEEVGV</sequence>
<feature type="compositionally biased region" description="Gly residues" evidence="1">
    <location>
        <begin position="1"/>
        <end position="12"/>
    </location>
</feature>
<dbReference type="AlphaFoldDB" id="A0A0F8AXB2"/>
<feature type="region of interest" description="Disordered" evidence="1">
    <location>
        <begin position="101"/>
        <end position="122"/>
    </location>
</feature>
<keyword evidence="2" id="KW-0472">Membrane</keyword>
<dbReference type="Proteomes" id="UP000053331">
    <property type="component" value="Unassembled WGS sequence"/>
</dbReference>
<feature type="region of interest" description="Disordered" evidence="1">
    <location>
        <begin position="1"/>
        <end position="23"/>
    </location>
</feature>
<feature type="non-terminal residue" evidence="3">
    <location>
        <position position="122"/>
    </location>
</feature>
<dbReference type="EMBL" id="JNFH02000097">
    <property type="protein sequence ID" value="KKF39165.1"/>
    <property type="molecule type" value="Genomic_DNA"/>
</dbReference>